<evidence type="ECO:0000313" key="2">
    <source>
        <dbReference type="Proteomes" id="UP000008956"/>
    </source>
</evidence>
<protein>
    <submittedName>
        <fullName evidence="1">Uncharacterized protein</fullName>
    </submittedName>
</protein>
<dbReference type="KEGG" id="rto:RTO_03240"/>
<reference evidence="1 2" key="2">
    <citation type="submission" date="2010-03" db="EMBL/GenBank/DDBJ databases">
        <authorList>
            <person name="Pajon A."/>
        </authorList>
    </citation>
    <scope>NUCLEOTIDE SEQUENCE [LARGE SCALE GENOMIC DNA]</scope>
    <source>
        <strain evidence="1 2">L2-14</strain>
    </source>
</reference>
<dbReference type="HOGENOM" id="CLU_3157475_0_0_9"/>
<dbReference type="EMBL" id="FP929055">
    <property type="protein sequence ID" value="CBL25098.1"/>
    <property type="molecule type" value="Genomic_DNA"/>
</dbReference>
<accession>D4M1I6</accession>
<dbReference type="AlphaFoldDB" id="D4M1I6"/>
<proteinExistence type="predicted"/>
<name>D4M1I6_9FIRM</name>
<reference evidence="1 2" key="1">
    <citation type="submission" date="2010-03" db="EMBL/GenBank/DDBJ databases">
        <title>The genome sequence of Ruminococcus torques L2-14.</title>
        <authorList>
            <consortium name="metaHIT consortium -- http://www.metahit.eu/"/>
            <person name="Pajon A."/>
            <person name="Turner K."/>
            <person name="Parkhill J."/>
            <person name="Duncan S."/>
            <person name="Flint H."/>
        </authorList>
    </citation>
    <scope>NUCLEOTIDE SEQUENCE [LARGE SCALE GENOMIC DNA]</scope>
    <source>
        <strain evidence="1 2">L2-14</strain>
    </source>
</reference>
<gene>
    <name evidence="1" type="ORF">RTO_03240</name>
</gene>
<dbReference type="Proteomes" id="UP000008956">
    <property type="component" value="Chromosome"/>
</dbReference>
<sequence>MRITHATNDLFVGLDGIRLGFQQAMDGLELETECVFSMKLELCMTMRN</sequence>
<evidence type="ECO:0000313" key="1">
    <source>
        <dbReference type="EMBL" id="CBL25098.1"/>
    </source>
</evidence>
<organism evidence="1 2">
    <name type="scientific">[Ruminococcus] torques L2-14</name>
    <dbReference type="NCBI Taxonomy" id="657313"/>
    <lineage>
        <taxon>Bacteria</taxon>
        <taxon>Bacillati</taxon>
        <taxon>Bacillota</taxon>
        <taxon>Clostridia</taxon>
        <taxon>Lachnospirales</taxon>
        <taxon>Lachnospiraceae</taxon>
        <taxon>Mediterraneibacter</taxon>
    </lineage>
</organism>